<feature type="compositionally biased region" description="Basic and acidic residues" evidence="10">
    <location>
        <begin position="288"/>
        <end position="297"/>
    </location>
</feature>
<feature type="region of interest" description="Disordered" evidence="10">
    <location>
        <begin position="365"/>
        <end position="408"/>
    </location>
</feature>
<feature type="region of interest" description="Disordered" evidence="10">
    <location>
        <begin position="74"/>
        <end position="93"/>
    </location>
</feature>
<dbReference type="InterPro" id="IPR004827">
    <property type="entry name" value="bZIP"/>
</dbReference>
<evidence type="ECO:0000256" key="1">
    <source>
        <dbReference type="ARBA" id="ARBA00004123"/>
    </source>
</evidence>
<dbReference type="InterPro" id="IPR016378">
    <property type="entry name" value="TF_CRE-BP1-typ"/>
</dbReference>
<evidence type="ECO:0000256" key="2">
    <source>
        <dbReference type="ARBA" id="ARBA00023015"/>
    </source>
</evidence>
<reference evidence="13" key="5">
    <citation type="submission" date="2025-09" db="UniProtKB">
        <authorList>
            <consortium name="Ensembl"/>
        </authorList>
    </citation>
    <scope>IDENTIFICATION</scope>
</reference>
<dbReference type="PIRSF" id="PIRSF003153">
    <property type="entry name" value="ATF2_CRE-BP1"/>
    <property type="match status" value="1"/>
</dbReference>
<feature type="compositionally biased region" description="Low complexity" evidence="10">
    <location>
        <begin position="372"/>
        <end position="401"/>
    </location>
</feature>
<proteinExistence type="inferred from homology"/>
<dbReference type="Proteomes" id="UP000314983">
    <property type="component" value="Chromosome 8"/>
</dbReference>
<dbReference type="PROSITE" id="PS50157">
    <property type="entry name" value="ZINC_FINGER_C2H2_2"/>
    <property type="match status" value="1"/>
</dbReference>
<keyword evidence="9" id="KW-0175">Coiled coil</keyword>
<keyword evidence="6 7" id="KW-0539">Nucleus</keyword>
<reference evidence="14" key="1">
    <citation type="journal article" date="2014" name="Science">
        <title>Nonhuman genetics. Genomic basis for the convergent evolution of electric organs.</title>
        <authorList>
            <person name="Gallant J.R."/>
            <person name="Traeger L.L."/>
            <person name="Volkening J.D."/>
            <person name="Moffett H."/>
            <person name="Chen P.H."/>
            <person name="Novina C.D."/>
            <person name="Phillips G.N.Jr."/>
            <person name="Anand R."/>
            <person name="Wells G.B."/>
            <person name="Pinch M."/>
            <person name="Guth R."/>
            <person name="Unguez G.A."/>
            <person name="Albert J.S."/>
            <person name="Zakon H.H."/>
            <person name="Samanta M.P."/>
            <person name="Sussman M.R."/>
        </authorList>
    </citation>
    <scope>NUCLEOTIDE SEQUENCE [LARGE SCALE GENOMIC DNA]</scope>
</reference>
<dbReference type="STRING" id="8005.ENSEEEP00000002584"/>
<evidence type="ECO:0000313" key="13">
    <source>
        <dbReference type="Ensembl" id="ENSEEEP00000002584.2"/>
    </source>
</evidence>
<protein>
    <recommendedName>
        <fullName evidence="7">Cyclic AMP-responsive element-binding protein 5</fullName>
    </recommendedName>
</protein>
<reference evidence="13" key="3">
    <citation type="submission" date="2020-05" db="EMBL/GenBank/DDBJ databases">
        <title>Electrophorus electricus (electric eel) genome, fEleEle1, primary haplotype.</title>
        <authorList>
            <person name="Myers G."/>
            <person name="Meyer A."/>
            <person name="Fedrigo O."/>
            <person name="Formenti G."/>
            <person name="Rhie A."/>
            <person name="Tracey A."/>
            <person name="Sims Y."/>
            <person name="Jarvis E.D."/>
        </authorList>
    </citation>
    <scope>NUCLEOTIDE SEQUENCE [LARGE SCALE GENOMIC DNA]</scope>
</reference>
<evidence type="ECO:0000256" key="6">
    <source>
        <dbReference type="ARBA" id="ARBA00023242"/>
    </source>
</evidence>
<dbReference type="Gene3D" id="1.20.5.170">
    <property type="match status" value="1"/>
</dbReference>
<keyword evidence="2 7" id="KW-0805">Transcription regulation</keyword>
<dbReference type="GO" id="GO:0005634">
    <property type="term" value="C:nucleus"/>
    <property type="evidence" value="ECO:0007669"/>
    <property type="project" value="UniProtKB-SubCell"/>
</dbReference>
<gene>
    <name evidence="13" type="primary">creb5a</name>
</gene>
<dbReference type="Pfam" id="PF00170">
    <property type="entry name" value="bZIP_1"/>
    <property type="match status" value="1"/>
</dbReference>
<feature type="coiled-coil region" evidence="9">
    <location>
        <begin position="319"/>
        <end position="353"/>
    </location>
</feature>
<dbReference type="PROSITE" id="PS00036">
    <property type="entry name" value="BZIP_BASIC"/>
    <property type="match status" value="1"/>
</dbReference>
<keyword evidence="4 7" id="KW-0010">Activator</keyword>
<name>A0A4W4DTQ6_ELEEL</name>
<comment type="subcellular location">
    <subcellularLocation>
        <location evidence="1 7">Nucleus</location>
    </subcellularLocation>
</comment>
<evidence type="ECO:0000256" key="7">
    <source>
        <dbReference type="PIRNR" id="PIRNR003153"/>
    </source>
</evidence>
<dbReference type="InterPro" id="IPR046347">
    <property type="entry name" value="bZIP_sf"/>
</dbReference>
<evidence type="ECO:0000259" key="11">
    <source>
        <dbReference type="PROSITE" id="PS50157"/>
    </source>
</evidence>
<dbReference type="SMART" id="SM00338">
    <property type="entry name" value="BRLZ"/>
    <property type="match status" value="1"/>
</dbReference>
<keyword evidence="3 7" id="KW-0238">DNA-binding</keyword>
<dbReference type="GeneTree" id="ENSGT00940000156420"/>
<keyword evidence="8" id="KW-0862">Zinc</keyword>
<dbReference type="GO" id="GO:0003700">
    <property type="term" value="F:DNA-binding transcription factor activity"/>
    <property type="evidence" value="ECO:0007669"/>
    <property type="project" value="UniProtKB-UniRule"/>
</dbReference>
<dbReference type="PROSITE" id="PS00028">
    <property type="entry name" value="ZINC_FINGER_C2H2_1"/>
    <property type="match status" value="1"/>
</dbReference>
<keyword evidence="8" id="KW-0479">Metal-binding</keyword>
<feature type="domain" description="C2H2-type" evidence="11">
    <location>
        <begin position="9"/>
        <end position="33"/>
    </location>
</feature>
<dbReference type="PANTHER" id="PTHR19304">
    <property type="entry name" value="CYCLIC-AMP RESPONSE ELEMENT BINDING PROTEIN"/>
    <property type="match status" value="1"/>
</dbReference>
<evidence type="ECO:0000256" key="9">
    <source>
        <dbReference type="SAM" id="Coils"/>
    </source>
</evidence>
<dbReference type="SUPFAM" id="SSF57959">
    <property type="entry name" value="Leucine zipper domain"/>
    <property type="match status" value="1"/>
</dbReference>
<evidence type="ECO:0000256" key="3">
    <source>
        <dbReference type="ARBA" id="ARBA00023125"/>
    </source>
</evidence>
<comment type="function">
    <text evidence="7">Binds to the cAMP response element and activates transcription.</text>
</comment>
<keyword evidence="5 7" id="KW-0804">Transcription</keyword>
<feature type="region of interest" description="Disordered" evidence="10">
    <location>
        <begin position="216"/>
        <end position="297"/>
    </location>
</feature>
<comment type="similarity">
    <text evidence="7">Belongs to the bZIP family.</text>
</comment>
<evidence type="ECO:0000313" key="14">
    <source>
        <dbReference type="Proteomes" id="UP000314983"/>
    </source>
</evidence>
<dbReference type="OMA" id="CHAPPHQ"/>
<sequence>MNIDQSGLYMCTAPGCTQRFQREDHLVIHRHKHEMILKFPSIKCDSTLSDQTPTPTRFLRNCEEVGLFSDLELDQTTEEEEDTKQRPGPTQLSHSLAQFHGCALHMHTSQSPPHCLMDLHTSNTATTRSAPSCLHRQHSFAEACAVQGTSAIHVSTSKVMPVQTHPVVSSGNQNSMGHMIMGQMMSSQQHRRAGLPLTHLPALSLHSYQQHCHGQSQLRHSLHHQSQDLSPHSCAHHSPHALLHQGPAPPTVTHLTHQPVPAQISPVPKSPPCTHMPPQTSAGKRRHAADEDPDERRRKFLERNRAAASRCRQKRKIWVLSLEKKAEELTHTNLQLQNEVTLLRSEVTQLKQILLAHKECPVTTRQRVSQVGSPTGSPTPTRTIQHNSLSASSTTANTRLTMSSHCAS</sequence>
<dbReference type="PROSITE" id="PS50217">
    <property type="entry name" value="BZIP"/>
    <property type="match status" value="1"/>
</dbReference>
<accession>A0A4W4DTQ6</accession>
<keyword evidence="14" id="KW-1185">Reference proteome</keyword>
<feature type="domain" description="BZIP" evidence="12">
    <location>
        <begin position="294"/>
        <end position="357"/>
    </location>
</feature>
<dbReference type="GO" id="GO:0003677">
    <property type="term" value="F:DNA binding"/>
    <property type="evidence" value="ECO:0007669"/>
    <property type="project" value="UniProtKB-UniRule"/>
</dbReference>
<comment type="subunit">
    <text evidence="7">Binds DNA as a homodimer or as a heterodimer with JUN or ATF2/CREBP1.</text>
</comment>
<dbReference type="FunFam" id="1.20.5.170:FF:000010">
    <property type="entry name" value="Cyclic AMP-dependent transcription factor ATF-2"/>
    <property type="match status" value="1"/>
</dbReference>
<evidence type="ECO:0000256" key="5">
    <source>
        <dbReference type="ARBA" id="ARBA00023163"/>
    </source>
</evidence>
<evidence type="ECO:0000256" key="4">
    <source>
        <dbReference type="ARBA" id="ARBA00023159"/>
    </source>
</evidence>
<dbReference type="Gene3D" id="3.30.160.60">
    <property type="entry name" value="Classic Zinc Finger"/>
    <property type="match status" value="1"/>
</dbReference>
<organism evidence="13 14">
    <name type="scientific">Electrophorus electricus</name>
    <name type="common">Electric eel</name>
    <name type="synonym">Gymnotus electricus</name>
    <dbReference type="NCBI Taxonomy" id="8005"/>
    <lineage>
        <taxon>Eukaryota</taxon>
        <taxon>Metazoa</taxon>
        <taxon>Chordata</taxon>
        <taxon>Craniata</taxon>
        <taxon>Vertebrata</taxon>
        <taxon>Euteleostomi</taxon>
        <taxon>Actinopterygii</taxon>
        <taxon>Neopterygii</taxon>
        <taxon>Teleostei</taxon>
        <taxon>Ostariophysi</taxon>
        <taxon>Gymnotiformes</taxon>
        <taxon>Gymnotoidei</taxon>
        <taxon>Gymnotidae</taxon>
        <taxon>Electrophorus</taxon>
    </lineage>
</organism>
<evidence type="ECO:0000256" key="10">
    <source>
        <dbReference type="SAM" id="MobiDB-lite"/>
    </source>
</evidence>
<evidence type="ECO:0000256" key="8">
    <source>
        <dbReference type="PROSITE-ProRule" id="PRU00042"/>
    </source>
</evidence>
<reference evidence="14" key="2">
    <citation type="journal article" date="2017" name="Sci. Adv.">
        <title>A tail of two voltages: Proteomic comparison of the three electric organs of the electric eel.</title>
        <authorList>
            <person name="Traeger L.L."/>
            <person name="Sabat G."/>
            <person name="Barrett-Wilt G.A."/>
            <person name="Wells G.B."/>
            <person name="Sussman M.R."/>
        </authorList>
    </citation>
    <scope>NUCLEOTIDE SEQUENCE [LARGE SCALE GENOMIC DNA]</scope>
</reference>
<dbReference type="CDD" id="cd14687">
    <property type="entry name" value="bZIP_ATF2"/>
    <property type="match status" value="1"/>
</dbReference>
<dbReference type="AlphaFoldDB" id="A0A4W4DTQ6"/>
<dbReference type="InterPro" id="IPR013087">
    <property type="entry name" value="Znf_C2H2_type"/>
</dbReference>
<dbReference type="GO" id="GO:0008270">
    <property type="term" value="F:zinc ion binding"/>
    <property type="evidence" value="ECO:0007669"/>
    <property type="project" value="UniProtKB-KW"/>
</dbReference>
<reference evidence="13" key="4">
    <citation type="submission" date="2025-08" db="UniProtKB">
        <authorList>
            <consortium name="Ensembl"/>
        </authorList>
    </citation>
    <scope>IDENTIFICATION</scope>
</reference>
<evidence type="ECO:0000259" key="12">
    <source>
        <dbReference type="PROSITE" id="PS50217"/>
    </source>
</evidence>
<keyword evidence="8" id="KW-0863">Zinc-finger</keyword>
<dbReference type="Ensembl" id="ENSEEET00000002625.2">
    <property type="protein sequence ID" value="ENSEEEP00000002584.2"/>
    <property type="gene ID" value="ENSEEEG00000001492.2"/>
</dbReference>
<dbReference type="InterPro" id="IPR051027">
    <property type="entry name" value="bZIP_transcription_factors"/>
</dbReference>